<sequence>MEIYNIGAQAKENITIIYIAPRSSSNFWSGVNWSGEEAFEDGAAAKGSPVVMRSISIGQFFGSLVRGEMVPFISTGRERASEGGINASQRW</sequence>
<reference evidence="1" key="2">
    <citation type="submission" date="2022-10" db="UniProtKB">
        <authorList>
            <consortium name="EnsemblMetazoa"/>
        </authorList>
    </citation>
    <scope>IDENTIFICATION</scope>
    <source>
        <strain evidence="1">LVP_AGWG</strain>
    </source>
</reference>
<accession>A0A903VWK7</accession>
<evidence type="ECO:0000313" key="2">
    <source>
        <dbReference type="Proteomes" id="UP000008820"/>
    </source>
</evidence>
<dbReference type="EnsemblMetazoa" id="AAEL029113-RA">
    <property type="protein sequence ID" value="AAEL029113-PA"/>
    <property type="gene ID" value="AAEL029113"/>
</dbReference>
<proteinExistence type="predicted"/>
<keyword evidence="2" id="KW-1185">Reference proteome</keyword>
<protein>
    <submittedName>
        <fullName evidence="1">Uncharacterized protein</fullName>
    </submittedName>
</protein>
<organism evidence="1 2">
    <name type="scientific">Aedes aegypti</name>
    <name type="common">Yellowfever mosquito</name>
    <name type="synonym">Culex aegypti</name>
    <dbReference type="NCBI Taxonomy" id="7159"/>
    <lineage>
        <taxon>Eukaryota</taxon>
        <taxon>Metazoa</taxon>
        <taxon>Ecdysozoa</taxon>
        <taxon>Arthropoda</taxon>
        <taxon>Hexapoda</taxon>
        <taxon>Insecta</taxon>
        <taxon>Pterygota</taxon>
        <taxon>Neoptera</taxon>
        <taxon>Endopterygota</taxon>
        <taxon>Diptera</taxon>
        <taxon>Nematocera</taxon>
        <taxon>Culicoidea</taxon>
        <taxon>Culicidae</taxon>
        <taxon>Culicinae</taxon>
        <taxon>Aedini</taxon>
        <taxon>Aedes</taxon>
        <taxon>Stegomyia</taxon>
    </lineage>
</organism>
<name>A0A903VWK7_AEDAE</name>
<evidence type="ECO:0000313" key="1">
    <source>
        <dbReference type="EnsemblMetazoa" id="AAEL029113-PA"/>
    </source>
</evidence>
<reference evidence="1 2" key="1">
    <citation type="submission" date="2017-06" db="EMBL/GenBank/DDBJ databases">
        <title>Aedes aegypti genome working group (AGWG) sequencing and assembly.</title>
        <authorList>
            <consortium name="Aedes aegypti Genome Working Group (AGWG)"/>
            <person name="Matthews B.J."/>
        </authorList>
    </citation>
    <scope>NUCLEOTIDE SEQUENCE [LARGE SCALE GENOMIC DNA]</scope>
    <source>
        <strain evidence="1 2">LVP_AGWG</strain>
    </source>
</reference>
<dbReference type="AlphaFoldDB" id="A0A903VWK7"/>
<dbReference type="Proteomes" id="UP000008820">
    <property type="component" value="Chromosome 1"/>
</dbReference>